<protein>
    <recommendedName>
        <fullName evidence="2">AbiEi antitoxin C-terminal domain-containing protein</fullName>
    </recommendedName>
</protein>
<dbReference type="AlphaFoldDB" id="A0A6J4QQS1"/>
<gene>
    <name evidence="1" type="ORF">AVDCRST_MAG58-811</name>
</gene>
<evidence type="ECO:0000313" key="1">
    <source>
        <dbReference type="EMBL" id="CAA9449227.1"/>
    </source>
</evidence>
<reference evidence="1" key="1">
    <citation type="submission" date="2020-02" db="EMBL/GenBank/DDBJ databases">
        <authorList>
            <person name="Meier V. D."/>
        </authorList>
    </citation>
    <scope>NUCLEOTIDE SEQUENCE</scope>
    <source>
        <strain evidence="1">AVDCRST_MAG58</strain>
    </source>
</reference>
<dbReference type="EMBL" id="CADCVF010000018">
    <property type="protein sequence ID" value="CAA9449227.1"/>
    <property type="molecule type" value="Genomic_DNA"/>
</dbReference>
<organism evidence="1">
    <name type="scientific">uncultured Rubrobacteraceae bacterium</name>
    <dbReference type="NCBI Taxonomy" id="349277"/>
    <lineage>
        <taxon>Bacteria</taxon>
        <taxon>Bacillati</taxon>
        <taxon>Actinomycetota</taxon>
        <taxon>Rubrobacteria</taxon>
        <taxon>Rubrobacterales</taxon>
        <taxon>Rubrobacteraceae</taxon>
        <taxon>environmental samples</taxon>
    </lineage>
</organism>
<proteinExistence type="predicted"/>
<sequence>MSPYLDLVAVSRRSPNGSICLNSALAFWDLTDEVPAEVHLAVSRGAHRPRISYPPIRVHVFAADTFELGREQVRLESGEEIYIYSPERSVVDAMRLRGRIGTDVAYEALRRYLRRPRPSAGDLLRLARQLRTGGPMADALEVLTG</sequence>
<name>A0A6J4QQS1_9ACTN</name>
<accession>A0A6J4QQS1</accession>
<evidence type="ECO:0008006" key="2">
    <source>
        <dbReference type="Google" id="ProtNLM"/>
    </source>
</evidence>